<dbReference type="InterPro" id="IPR000878">
    <property type="entry name" value="4pyrrol_Mease"/>
</dbReference>
<gene>
    <name evidence="3" type="ORF">HHL28_10060</name>
</gene>
<dbReference type="SUPFAM" id="SSF53790">
    <property type="entry name" value="Tetrapyrrole methylase"/>
    <property type="match status" value="1"/>
</dbReference>
<reference evidence="3" key="1">
    <citation type="submission" date="2020-04" db="EMBL/GenBank/DDBJ databases">
        <title>A desert anoxygenic phototrophic bacterium fixes CO2 using RubisCO under aerobic conditions.</title>
        <authorList>
            <person name="Tang K."/>
        </authorList>
    </citation>
    <scope>NUCLEOTIDE SEQUENCE [LARGE SCALE GENOMIC DNA]</scope>
    <source>
        <strain evidence="3">MIMtkB3</strain>
    </source>
</reference>
<sequence length="559" mass="59168">MPNSIESVRPVAAGTRLGSLTVVGTGIRAVSHLTQEAIGHIRDADAVFYSVPDGITAAYIRDLNPNATNLSVLYGEDKRRSVTYVQMAEVILRAVRQGKTVVAVFYGHPGYFVNPARRALTIARKEGHATAMLPGISSTDCLFADLRIDPSFQGCQILEATDYLLRDRPLVTSGHVVLLQVGSVGDAYFSYGGFKNSKRAVLFERLIETYGPDHPCVHYVGATFPGTDPQVTRRPLGAYRDPKVLAGIHYACSLYIPPKETLAIDPAMAEKLGLSALLKGGTPAPRRGDEYGTFELEAIAKLDSQKPTMRNRGVSKALYRVLAQMAGSPALETAFRGDPAAFTLLYPGLTEAERKALVGRTSSALHAVSAQVTKAEGPREQDAAELSSTEQDAAELSSSEQDAAELSSNEQDAAELSGPEQDAAELSSSVTTVELSTSELSSSELSSAEQDAAELSSAEQDAAELSSAEQDAAELSTSELSSSELSSVEQDAAELSSTEQDAAELSSAEQDAAELSTAELSTSELSSAELSSAELSSAELSSAEQDAAELSSTEPDTKE</sequence>
<dbReference type="InterPro" id="IPR014777">
    <property type="entry name" value="4pyrrole_Mease_sub1"/>
</dbReference>
<feature type="compositionally biased region" description="Low complexity" evidence="1">
    <location>
        <begin position="474"/>
        <end position="487"/>
    </location>
</feature>
<protein>
    <recommendedName>
        <fullName evidence="2">Tetrapyrrole methylase domain-containing protein</fullName>
    </recommendedName>
</protein>
<dbReference type="KEGG" id="acru:HHL28_10060"/>
<dbReference type="Proteomes" id="UP000501891">
    <property type="component" value="Chromosome"/>
</dbReference>
<dbReference type="CDD" id="cd19916">
    <property type="entry name" value="OphMA_like"/>
    <property type="match status" value="1"/>
</dbReference>
<feature type="compositionally biased region" description="Low complexity" evidence="1">
    <location>
        <begin position="513"/>
        <end position="552"/>
    </location>
</feature>
<keyword evidence="4" id="KW-1185">Reference proteome</keyword>
<feature type="compositionally biased region" description="Low complexity" evidence="1">
    <location>
        <begin position="425"/>
        <end position="460"/>
    </location>
</feature>
<evidence type="ECO:0000313" key="4">
    <source>
        <dbReference type="Proteomes" id="UP000501891"/>
    </source>
</evidence>
<name>A0A858R7L8_9PROT</name>
<evidence type="ECO:0000313" key="3">
    <source>
        <dbReference type="EMBL" id="QJE73391.1"/>
    </source>
</evidence>
<feature type="domain" description="Tetrapyrrole methylase" evidence="2">
    <location>
        <begin position="20"/>
        <end position="226"/>
    </location>
</feature>
<dbReference type="Pfam" id="PF00590">
    <property type="entry name" value="TP_methylase"/>
    <property type="match status" value="1"/>
</dbReference>
<organism evidence="3 4">
    <name type="scientific">Aerophototrophica crusticola</name>
    <dbReference type="NCBI Taxonomy" id="1709002"/>
    <lineage>
        <taxon>Bacteria</taxon>
        <taxon>Pseudomonadati</taxon>
        <taxon>Pseudomonadota</taxon>
        <taxon>Alphaproteobacteria</taxon>
        <taxon>Rhodospirillales</taxon>
        <taxon>Rhodospirillaceae</taxon>
        <taxon>Aerophototrophica</taxon>
    </lineage>
</organism>
<accession>A0A858R7L8</accession>
<dbReference type="Gene3D" id="2.160.20.80">
    <property type="entry name" value="E3 ubiquitin-protein ligase SopA"/>
    <property type="match status" value="1"/>
</dbReference>
<evidence type="ECO:0000256" key="1">
    <source>
        <dbReference type="SAM" id="MobiDB-lite"/>
    </source>
</evidence>
<dbReference type="InterPro" id="IPR035996">
    <property type="entry name" value="4pyrrol_Methylase_sf"/>
</dbReference>
<dbReference type="SUPFAM" id="SSF141571">
    <property type="entry name" value="Pentapeptide repeat-like"/>
    <property type="match status" value="1"/>
</dbReference>
<dbReference type="Gene3D" id="3.40.1010.10">
    <property type="entry name" value="Cobalt-precorrin-4 Transmethylase, Domain 1"/>
    <property type="match status" value="1"/>
</dbReference>
<dbReference type="GO" id="GO:0008168">
    <property type="term" value="F:methyltransferase activity"/>
    <property type="evidence" value="ECO:0007669"/>
    <property type="project" value="InterPro"/>
</dbReference>
<evidence type="ECO:0000259" key="2">
    <source>
        <dbReference type="Pfam" id="PF00590"/>
    </source>
</evidence>
<feature type="region of interest" description="Disordered" evidence="1">
    <location>
        <begin position="370"/>
        <end position="559"/>
    </location>
</feature>
<dbReference type="AlphaFoldDB" id="A0A858R7L8"/>
<proteinExistence type="predicted"/>
<feature type="compositionally biased region" description="Polar residues" evidence="1">
    <location>
        <begin position="386"/>
        <end position="411"/>
    </location>
</feature>
<dbReference type="EMBL" id="CP051775">
    <property type="protein sequence ID" value="QJE73391.1"/>
    <property type="molecule type" value="Genomic_DNA"/>
</dbReference>